<sequence length="111" mass="13189">MSHKKYCLACDLKEDSKLIEAYKELHKNVWPEVLKSIKDSGIENMEIYNIGNRLFMIIEVNASFSFDSKSKLDAKNPKVQEWESLMWQFQQKLPMAKECEKWLLLEEVFKL</sequence>
<dbReference type="Pfam" id="PF05336">
    <property type="entry name" value="rhaM"/>
    <property type="match status" value="1"/>
</dbReference>
<reference evidence="1 2" key="1">
    <citation type="submission" date="2024-01" db="EMBL/GenBank/DDBJ databases">
        <title>Mariniflexile litorale sp. nov., isolated from the shallow sediments of the Sea of Japan.</title>
        <authorList>
            <person name="Romanenko L."/>
            <person name="Bystritskaya E."/>
            <person name="Isaeva M."/>
        </authorList>
    </citation>
    <scope>NUCLEOTIDE SEQUENCE [LARGE SCALE GENOMIC DNA]</scope>
    <source>
        <strain evidence="1 2">KCTC 32427</strain>
    </source>
</reference>
<evidence type="ECO:0000313" key="1">
    <source>
        <dbReference type="EMBL" id="MEN3323108.1"/>
    </source>
</evidence>
<keyword evidence="2" id="KW-1185">Reference proteome</keyword>
<dbReference type="EMBL" id="JAZHYP010000002">
    <property type="protein sequence ID" value="MEN3323108.1"/>
    <property type="molecule type" value="Genomic_DNA"/>
</dbReference>
<dbReference type="Gene3D" id="3.30.70.100">
    <property type="match status" value="1"/>
</dbReference>
<organism evidence="1 2">
    <name type="scientific">Mariniflexile soesokkakense</name>
    <dbReference type="NCBI Taxonomy" id="1343160"/>
    <lineage>
        <taxon>Bacteria</taxon>
        <taxon>Pseudomonadati</taxon>
        <taxon>Bacteroidota</taxon>
        <taxon>Flavobacteriia</taxon>
        <taxon>Flavobacteriales</taxon>
        <taxon>Flavobacteriaceae</taxon>
        <taxon>Mariniflexile</taxon>
    </lineage>
</organism>
<name>A0ABV0A7N5_9FLAO</name>
<dbReference type="SUPFAM" id="SSF54909">
    <property type="entry name" value="Dimeric alpha+beta barrel"/>
    <property type="match status" value="1"/>
</dbReference>
<dbReference type="Proteomes" id="UP001416393">
    <property type="component" value="Unassembled WGS sequence"/>
</dbReference>
<dbReference type="InterPro" id="IPR008000">
    <property type="entry name" value="Rham/fucose_mutarotase"/>
</dbReference>
<dbReference type="InterPro" id="IPR011008">
    <property type="entry name" value="Dimeric_a/b-barrel"/>
</dbReference>
<evidence type="ECO:0000313" key="2">
    <source>
        <dbReference type="Proteomes" id="UP001416393"/>
    </source>
</evidence>
<accession>A0ABV0A7N5</accession>
<protein>
    <submittedName>
        <fullName evidence="1">L-rhamnose mutarotase</fullName>
    </submittedName>
</protein>
<gene>
    <name evidence="1" type="ORF">VP395_05180</name>
</gene>
<comment type="caution">
    <text evidence="1">The sequence shown here is derived from an EMBL/GenBank/DDBJ whole genome shotgun (WGS) entry which is preliminary data.</text>
</comment>
<dbReference type="PANTHER" id="PTHR43239:SF1">
    <property type="entry name" value="UPF0734 PROTEIN DDB_G0273871_DDB_G0273177"/>
    <property type="match status" value="1"/>
</dbReference>
<dbReference type="RefSeq" id="WP_346240678.1">
    <property type="nucleotide sequence ID" value="NZ_JAZHYP010000002.1"/>
</dbReference>
<dbReference type="PANTHER" id="PTHR43239">
    <property type="entry name" value="UPF0734 PROTEIN DDB_G0273871/DDB_G0273177"/>
    <property type="match status" value="1"/>
</dbReference>
<proteinExistence type="predicted"/>
<dbReference type="InterPro" id="IPR052996">
    <property type="entry name" value="Carb_Metab_Mutarotase"/>
</dbReference>